<dbReference type="RefSeq" id="YP_009119784.1">
    <property type="nucleotide sequence ID" value="NC_026440.1"/>
</dbReference>
<dbReference type="Gene3D" id="3.40.430.10">
    <property type="entry name" value="Dihydrofolate Reductase, subunit A"/>
    <property type="match status" value="1"/>
</dbReference>
<dbReference type="GeneID" id="23462466"/>
<proteinExistence type="predicted"/>
<organism evidence="2 3">
    <name type="scientific">Pandoravirus inopinatum</name>
    <dbReference type="NCBI Taxonomy" id="1605721"/>
    <lineage>
        <taxon>Viruses</taxon>
        <taxon>Pandoravirus</taxon>
    </lineage>
</organism>
<reference evidence="2 3" key="1">
    <citation type="journal article" date="2015" name="Parasitol. Res.">
        <title>Viruses in close associations with free-living amoebae.</title>
        <authorList>
            <person name="Scheid P."/>
        </authorList>
    </citation>
    <scope>NUCLEOTIDE SEQUENCE [LARGE SCALE GENOMIC DNA]</scope>
    <source>
        <strain evidence="2">KlaHel</strain>
    </source>
</reference>
<name>A0A0B5J1W9_9VIRU</name>
<feature type="compositionally biased region" description="Basic and acidic residues" evidence="1">
    <location>
        <begin position="313"/>
        <end position="322"/>
    </location>
</feature>
<feature type="region of interest" description="Disordered" evidence="1">
    <location>
        <begin position="858"/>
        <end position="894"/>
    </location>
</feature>
<evidence type="ECO:0000256" key="1">
    <source>
        <dbReference type="SAM" id="MobiDB-lite"/>
    </source>
</evidence>
<feature type="compositionally biased region" description="Acidic residues" evidence="1">
    <location>
        <begin position="332"/>
        <end position="367"/>
    </location>
</feature>
<accession>A0A0B5J1W9</accession>
<evidence type="ECO:0000313" key="2">
    <source>
        <dbReference type="EMBL" id="AJF97549.1"/>
    </source>
</evidence>
<feature type="compositionally biased region" description="Polar residues" evidence="1">
    <location>
        <begin position="293"/>
        <end position="305"/>
    </location>
</feature>
<dbReference type="Proteomes" id="UP000202511">
    <property type="component" value="Segment"/>
</dbReference>
<sequence length="894" mass="96080">MEYQGLARRAIRVCLVVAVDKADLLAEDDVIPYDYKASGQIDAIARLVADSTVVLSRRSAMGLAPRLAGHFPGRRCLVLSHRLSNPPPCVHDDALLVQSVDDAFVACVTDTLYVIGGPDLLGSFMPYASVFYKFVLGKSVRLAGGCRRRFVGPITSTSGAADTGPRVDGPAGLFYHLETWPLTPSATASPSADSSRSHFVRIRKPKCDFRIGFEAPDGGGNGTLMATSTTRTATGAMAIQTTAMMLVTDPDAAAIAHIPDVDVAPLGDIDFVSDINQAIIQSQYEHWVESRQMRATPQDGPNQTNDGDDAMSVDDRDLKDDSIGGDPLGLSDADDFLSDADPTDDDDEIDSSDGNDSGDDDDDDNGQIDDNVILYDGGYIGDDDDNDDMDDMGRSESTEPVGCMVTRLASHDLQVAWNILGRLRPADVFSLARASPTMPRMMAAILDVMPTDAVDRAWPQPPDDPMWALFMRGTILPTNVARVGSAWLMLVGMGAHLWPASPLWARFNPALRTTAGTLDYCKKYVEPVAYASMLGCAPVAWECVWLSVRQYPNSDHVLPAIPLAAAAASRGSLALYDVARGIAEANTLCDRTFTMNPPVRDAGYGGTLNMLDAVVTVYTRDMPPSGPSRHLSGGQHALVLTEATRDFVRATRDGLAGVGRNHTADSFPCIDMICSRLSAWIVRQCVPQSPTGTIDDDDGASAYMASAMAALGRIAQVATEQAADGCTGIRSAVVVPLLHALAATKGAHVDVALLDALDMWHTDTAQSDRRMPITPVDVAPPDDLLYNLLDHEPMLFTTAILPHLDDRDVLALGACSRSLLHVVLVWFAARRRKPLESTARLWWSTTLIRRDPPPKASPLVACGCRGSRPRSTSSREPCSHAVPTRTSLPSSRAS</sequence>
<evidence type="ECO:0000313" key="3">
    <source>
        <dbReference type="Proteomes" id="UP000202511"/>
    </source>
</evidence>
<dbReference type="InterPro" id="IPR024072">
    <property type="entry name" value="DHFR-like_dom_sf"/>
</dbReference>
<feature type="region of interest" description="Disordered" evidence="1">
    <location>
        <begin position="290"/>
        <end position="373"/>
    </location>
</feature>
<dbReference type="SUPFAM" id="SSF53597">
    <property type="entry name" value="Dihydrofolate reductase-like"/>
    <property type="match status" value="1"/>
</dbReference>
<dbReference type="KEGG" id="vg:23462466"/>
<protein>
    <submittedName>
        <fullName evidence="2">Dihydrofolate reductase motif-containing protein</fullName>
    </submittedName>
</protein>
<feature type="compositionally biased region" description="Polar residues" evidence="1">
    <location>
        <begin position="884"/>
        <end position="894"/>
    </location>
</feature>
<dbReference type="EMBL" id="KP136319">
    <property type="protein sequence ID" value="AJF97549.1"/>
    <property type="molecule type" value="Genomic_DNA"/>
</dbReference>